<evidence type="ECO:0000256" key="2">
    <source>
        <dbReference type="ARBA" id="ARBA00022771"/>
    </source>
</evidence>
<dbReference type="PANTHER" id="PTHR23235">
    <property type="entry name" value="KRUEPPEL-LIKE TRANSCRIPTION FACTOR"/>
    <property type="match status" value="1"/>
</dbReference>
<comment type="caution">
    <text evidence="7">The sequence shown here is derived from an EMBL/GenBank/DDBJ whole genome shotgun (WGS) entry which is preliminary data.</text>
</comment>
<dbReference type="Proteomes" id="UP001234581">
    <property type="component" value="Unassembled WGS sequence"/>
</dbReference>
<dbReference type="PROSITE" id="PS50157">
    <property type="entry name" value="ZINC_FINGER_C2H2_2"/>
    <property type="match status" value="1"/>
</dbReference>
<proteinExistence type="predicted"/>
<keyword evidence="1" id="KW-0479">Metal-binding</keyword>
<evidence type="ECO:0000313" key="8">
    <source>
        <dbReference type="Proteomes" id="UP001234581"/>
    </source>
</evidence>
<keyword evidence="3" id="KW-0862">Zinc</keyword>
<keyword evidence="2 4" id="KW-0863">Zinc-finger</keyword>
<feature type="region of interest" description="Disordered" evidence="5">
    <location>
        <begin position="1"/>
        <end position="21"/>
    </location>
</feature>
<reference evidence="7 8" key="1">
    <citation type="submission" date="2023-03" db="EMBL/GenBank/DDBJ databases">
        <title>Genome sequence of Lichtheimia ornata CBS 291.66.</title>
        <authorList>
            <person name="Mohabir J.T."/>
            <person name="Shea T.P."/>
            <person name="Kurbessoian T."/>
            <person name="Berby B."/>
            <person name="Fontaine J."/>
            <person name="Livny J."/>
            <person name="Gnirke A."/>
            <person name="Stajich J.E."/>
            <person name="Cuomo C.A."/>
        </authorList>
    </citation>
    <scope>NUCLEOTIDE SEQUENCE [LARGE SCALE GENOMIC DNA]</scope>
    <source>
        <strain evidence="7">CBS 291.66</strain>
    </source>
</reference>
<evidence type="ECO:0000259" key="6">
    <source>
        <dbReference type="PROSITE" id="PS50157"/>
    </source>
</evidence>
<dbReference type="EMBL" id="JARTCD010000002">
    <property type="protein sequence ID" value="KAJ8663415.1"/>
    <property type="molecule type" value="Genomic_DNA"/>
</dbReference>
<dbReference type="AlphaFoldDB" id="A0AAD7Y424"/>
<evidence type="ECO:0000256" key="5">
    <source>
        <dbReference type="SAM" id="MobiDB-lite"/>
    </source>
</evidence>
<dbReference type="RefSeq" id="XP_058348327.1">
    <property type="nucleotide sequence ID" value="XM_058480763.1"/>
</dbReference>
<dbReference type="GO" id="GO:0008270">
    <property type="term" value="F:zinc ion binding"/>
    <property type="evidence" value="ECO:0007669"/>
    <property type="project" value="UniProtKB-KW"/>
</dbReference>
<feature type="region of interest" description="Disordered" evidence="5">
    <location>
        <begin position="163"/>
        <end position="208"/>
    </location>
</feature>
<feature type="compositionally biased region" description="Polar residues" evidence="5">
    <location>
        <begin position="7"/>
        <end position="21"/>
    </location>
</feature>
<dbReference type="SUPFAM" id="SSF57667">
    <property type="entry name" value="beta-beta-alpha zinc fingers"/>
    <property type="match status" value="1"/>
</dbReference>
<protein>
    <recommendedName>
        <fullName evidence="6">C2H2-type domain-containing protein</fullName>
    </recommendedName>
</protein>
<feature type="compositionally biased region" description="Low complexity" evidence="5">
    <location>
        <begin position="187"/>
        <end position="201"/>
    </location>
</feature>
<evidence type="ECO:0000256" key="1">
    <source>
        <dbReference type="ARBA" id="ARBA00022723"/>
    </source>
</evidence>
<dbReference type="Gene3D" id="3.30.160.60">
    <property type="entry name" value="Classic Zinc Finger"/>
    <property type="match status" value="2"/>
</dbReference>
<name>A0AAD7Y424_9FUNG</name>
<sequence length="281" mass="31257">MVDAPTPFQSAHQQHPSSSLRWSHHHTIVSDMDQPLPLSTSIYSMASDPSYDMTTKMPQQMPNVSTRWLDPQTPDTMTALWSSCGAEKMHVNDDDDTKFHMIDAPFPTSSCSYTAHDDDSPAGMMMSTTTRISKSETTLTLGKQKHGADDYFTHRRFTSPSLLSSIDASNTSDKCNAKRPHLRRHSTSSSGSSSSNSSTTTSGGGGVKSHECGYCLRTFARRHDLERHTRVHTGIKPYVCPCCLRAFIRSDARGRHFRSEKACRGGPEILAFIKRNIRNTL</sequence>
<gene>
    <name evidence="7" type="ORF">O0I10_000654</name>
</gene>
<dbReference type="InterPro" id="IPR036236">
    <property type="entry name" value="Znf_C2H2_sf"/>
</dbReference>
<feature type="domain" description="C2H2-type" evidence="6">
    <location>
        <begin position="210"/>
        <end position="237"/>
    </location>
</feature>
<evidence type="ECO:0000256" key="4">
    <source>
        <dbReference type="PROSITE-ProRule" id="PRU00042"/>
    </source>
</evidence>
<evidence type="ECO:0000313" key="7">
    <source>
        <dbReference type="EMBL" id="KAJ8663415.1"/>
    </source>
</evidence>
<dbReference type="PROSITE" id="PS00028">
    <property type="entry name" value="ZINC_FINGER_C2H2_1"/>
    <property type="match status" value="1"/>
</dbReference>
<keyword evidence="8" id="KW-1185">Reference proteome</keyword>
<organism evidence="7 8">
    <name type="scientific">Lichtheimia ornata</name>
    <dbReference type="NCBI Taxonomy" id="688661"/>
    <lineage>
        <taxon>Eukaryota</taxon>
        <taxon>Fungi</taxon>
        <taxon>Fungi incertae sedis</taxon>
        <taxon>Mucoromycota</taxon>
        <taxon>Mucoromycotina</taxon>
        <taxon>Mucoromycetes</taxon>
        <taxon>Mucorales</taxon>
        <taxon>Lichtheimiaceae</taxon>
        <taxon>Lichtheimia</taxon>
    </lineage>
</organism>
<evidence type="ECO:0000256" key="3">
    <source>
        <dbReference type="ARBA" id="ARBA00022833"/>
    </source>
</evidence>
<dbReference type="InterPro" id="IPR013087">
    <property type="entry name" value="Znf_C2H2_type"/>
</dbReference>
<feature type="compositionally biased region" description="Polar residues" evidence="5">
    <location>
        <begin position="163"/>
        <end position="174"/>
    </location>
</feature>
<dbReference type="GeneID" id="83208076"/>
<feature type="compositionally biased region" description="Basic residues" evidence="5">
    <location>
        <begin position="177"/>
        <end position="186"/>
    </location>
</feature>
<accession>A0AAD7Y424</accession>